<evidence type="ECO:0000313" key="1">
    <source>
        <dbReference type="EMBL" id="MBO2461707.1"/>
    </source>
</evidence>
<comment type="caution">
    <text evidence="1">The sequence shown here is derived from an EMBL/GenBank/DDBJ whole genome shotgun (WGS) entry which is preliminary data.</text>
</comment>
<sequence length="398" mass="44775">MATLQAKAAKTLDMIVHTEGFTVRQHGTAIKVINDETGASVTYNGNPKIPSTHANDLTRLKRVGWTKRLYDEQRRQERDERMARADEDFERRYGELLKEAEQAVKTVAPVELPDGLTMRAEVITPEQALEYAALAGNPPPGRRQRPEAKRSIADYARTMREGKWRLTHQGIAFSTNPDGTEWLFDGQNRMQACMESGVPIPMVVWRNANPDTFGVVDSGKRRSIGDTLYSKGESNGPLLGSTLRLLHLWEHCPQEQWNSTPVDEDDLDAMLAKYPGVRESVTIANRVKRVKISPTSVAAADVLIRQAWPDAPIDEFWEQFVTGAIPEPKAPALKLRNYLLSQNSRRVTYNASQTGPKNVFHLYLVMHAWNNTCRGKLIGSIGWKLPIRVPEPYVPPKS</sequence>
<accession>A0ABS3RY76</accession>
<proteinExistence type="predicted"/>
<dbReference type="EMBL" id="JAGEPF010000018">
    <property type="protein sequence ID" value="MBO2461707.1"/>
    <property type="molecule type" value="Genomic_DNA"/>
</dbReference>
<keyword evidence="2" id="KW-1185">Reference proteome</keyword>
<protein>
    <recommendedName>
        <fullName evidence="3">ParB/Sulfiredoxin domain-containing protein</fullName>
    </recommendedName>
</protein>
<dbReference type="Proteomes" id="UP000680206">
    <property type="component" value="Unassembled WGS sequence"/>
</dbReference>
<dbReference type="RefSeq" id="WP_208245182.1">
    <property type="nucleotide sequence ID" value="NZ_JAGEPF010000018.1"/>
</dbReference>
<evidence type="ECO:0000313" key="2">
    <source>
        <dbReference type="Proteomes" id="UP000680206"/>
    </source>
</evidence>
<gene>
    <name evidence="1" type="ORF">J4709_29470</name>
</gene>
<organism evidence="1 2">
    <name type="scientific">Actinomadura violacea</name>
    <dbReference type="NCBI Taxonomy" id="2819934"/>
    <lineage>
        <taxon>Bacteria</taxon>
        <taxon>Bacillati</taxon>
        <taxon>Actinomycetota</taxon>
        <taxon>Actinomycetes</taxon>
        <taxon>Streptosporangiales</taxon>
        <taxon>Thermomonosporaceae</taxon>
        <taxon>Actinomadura</taxon>
    </lineage>
</organism>
<reference evidence="1 2" key="1">
    <citation type="submission" date="2021-03" db="EMBL/GenBank/DDBJ databases">
        <title>Actinomadura violae sp. nov., isolated from lichen in Thailand.</title>
        <authorList>
            <person name="Kanchanasin P."/>
            <person name="Saeng-In P."/>
            <person name="Phongsopitanun W."/>
            <person name="Yuki M."/>
            <person name="Kudo T."/>
            <person name="Ohkuma M."/>
            <person name="Tanasupawat S."/>
        </authorList>
    </citation>
    <scope>NUCLEOTIDE SEQUENCE [LARGE SCALE GENOMIC DNA]</scope>
    <source>
        <strain evidence="1 2">LCR2-06</strain>
    </source>
</reference>
<evidence type="ECO:0008006" key="3">
    <source>
        <dbReference type="Google" id="ProtNLM"/>
    </source>
</evidence>
<name>A0ABS3RY76_9ACTN</name>